<dbReference type="InterPro" id="IPR003879">
    <property type="entry name" value="Butyrophylin_SPRY"/>
</dbReference>
<dbReference type="InterPro" id="IPR001841">
    <property type="entry name" value="Znf_RING"/>
</dbReference>
<evidence type="ECO:0008006" key="10">
    <source>
        <dbReference type="Google" id="ProtNLM"/>
    </source>
</evidence>
<dbReference type="Proteomes" id="UP000694393">
    <property type="component" value="Unplaced"/>
</dbReference>
<dbReference type="PROSITE" id="PS50188">
    <property type="entry name" value="B302_SPRY"/>
    <property type="match status" value="1"/>
</dbReference>
<proteinExistence type="predicted"/>
<dbReference type="SUPFAM" id="SSF49899">
    <property type="entry name" value="Concanavalin A-like lectins/glucanases"/>
    <property type="match status" value="1"/>
</dbReference>
<dbReference type="GO" id="GO:0008270">
    <property type="term" value="F:zinc ion binding"/>
    <property type="evidence" value="ECO:0007669"/>
    <property type="project" value="UniProtKB-KW"/>
</dbReference>
<dbReference type="PROSITE" id="PS50089">
    <property type="entry name" value="ZF_RING_2"/>
    <property type="match status" value="1"/>
</dbReference>
<dbReference type="PRINTS" id="PR01407">
    <property type="entry name" value="BUTYPHLNCDUF"/>
</dbReference>
<evidence type="ECO:0000259" key="7">
    <source>
        <dbReference type="PROSITE" id="PS50188"/>
    </source>
</evidence>
<name>A0A8C8SQ09_9SAUR</name>
<feature type="region of interest" description="Disordered" evidence="5">
    <location>
        <begin position="87"/>
        <end position="120"/>
    </location>
</feature>
<keyword evidence="9" id="KW-1185">Reference proteome</keyword>
<dbReference type="FunFam" id="2.60.120.920:FF:000004">
    <property type="entry name" value="Butyrophilin subfamily 1 member A1"/>
    <property type="match status" value="1"/>
</dbReference>
<dbReference type="SMART" id="SM00184">
    <property type="entry name" value="RING"/>
    <property type="match status" value="1"/>
</dbReference>
<dbReference type="Pfam" id="PF13765">
    <property type="entry name" value="PRY"/>
    <property type="match status" value="1"/>
</dbReference>
<dbReference type="CDD" id="cd13733">
    <property type="entry name" value="SPRY_PRY_C-I_1"/>
    <property type="match status" value="1"/>
</dbReference>
<dbReference type="InterPro" id="IPR017907">
    <property type="entry name" value="Znf_RING_CS"/>
</dbReference>
<evidence type="ECO:0000256" key="4">
    <source>
        <dbReference type="PROSITE-ProRule" id="PRU00175"/>
    </source>
</evidence>
<dbReference type="PANTHER" id="PTHR24103">
    <property type="entry name" value="E3 UBIQUITIN-PROTEIN LIGASE TRIM"/>
    <property type="match status" value="1"/>
</dbReference>
<dbReference type="AlphaFoldDB" id="A0A8C8SQ09"/>
<dbReference type="SMART" id="SM00449">
    <property type="entry name" value="SPRY"/>
    <property type="match status" value="1"/>
</dbReference>
<keyword evidence="3" id="KW-0862">Zinc</keyword>
<dbReference type="InterPro" id="IPR003877">
    <property type="entry name" value="SPRY_dom"/>
</dbReference>
<reference evidence="8" key="1">
    <citation type="submission" date="2025-08" db="UniProtKB">
        <authorList>
            <consortium name="Ensembl"/>
        </authorList>
    </citation>
    <scope>IDENTIFICATION</scope>
</reference>
<feature type="compositionally biased region" description="Basic and acidic residues" evidence="5">
    <location>
        <begin position="87"/>
        <end position="103"/>
    </location>
</feature>
<dbReference type="Pfam" id="PF13445">
    <property type="entry name" value="zf-RING_UBOX"/>
    <property type="match status" value="1"/>
</dbReference>
<evidence type="ECO:0000313" key="8">
    <source>
        <dbReference type="Ensembl" id="ENSPCEP00000023241.1"/>
    </source>
</evidence>
<dbReference type="InterPro" id="IPR013320">
    <property type="entry name" value="ConA-like_dom_sf"/>
</dbReference>
<dbReference type="Gene3D" id="2.60.120.920">
    <property type="match status" value="1"/>
</dbReference>
<organism evidence="8 9">
    <name type="scientific">Pelusios castaneus</name>
    <name type="common">West African mud turtle</name>
    <dbReference type="NCBI Taxonomy" id="367368"/>
    <lineage>
        <taxon>Eukaryota</taxon>
        <taxon>Metazoa</taxon>
        <taxon>Chordata</taxon>
        <taxon>Craniata</taxon>
        <taxon>Vertebrata</taxon>
        <taxon>Euteleostomi</taxon>
        <taxon>Archelosauria</taxon>
        <taxon>Testudinata</taxon>
        <taxon>Testudines</taxon>
        <taxon>Pleurodira</taxon>
        <taxon>Pelomedusidae</taxon>
        <taxon>Pelusios</taxon>
    </lineage>
</organism>
<feature type="region of interest" description="Disordered" evidence="5">
    <location>
        <begin position="172"/>
        <end position="216"/>
    </location>
</feature>
<dbReference type="Pfam" id="PF00622">
    <property type="entry name" value="SPRY"/>
    <property type="match status" value="1"/>
</dbReference>
<dbReference type="InterPro" id="IPR050143">
    <property type="entry name" value="TRIM/RBCC"/>
</dbReference>
<protein>
    <recommendedName>
        <fullName evidence="10">E3 ubiquitin-protein ligase TRIM39-like</fullName>
    </recommendedName>
</protein>
<evidence type="ECO:0000256" key="2">
    <source>
        <dbReference type="ARBA" id="ARBA00022771"/>
    </source>
</evidence>
<feature type="domain" description="B30.2/SPRY" evidence="7">
    <location>
        <begin position="219"/>
        <end position="411"/>
    </location>
</feature>
<dbReference type="PROSITE" id="PS00518">
    <property type="entry name" value="ZF_RING_1"/>
    <property type="match status" value="1"/>
</dbReference>
<dbReference type="SMART" id="SM00589">
    <property type="entry name" value="PRY"/>
    <property type="match status" value="1"/>
</dbReference>
<dbReference type="InterPro" id="IPR027370">
    <property type="entry name" value="Znf-RING_euk"/>
</dbReference>
<evidence type="ECO:0000256" key="3">
    <source>
        <dbReference type="ARBA" id="ARBA00022833"/>
    </source>
</evidence>
<dbReference type="Gene3D" id="3.30.40.10">
    <property type="entry name" value="Zinc/RING finger domain, C3HC4 (zinc finger)"/>
    <property type="match status" value="1"/>
</dbReference>
<accession>A0A8C8SQ09</accession>
<dbReference type="InterPro" id="IPR043136">
    <property type="entry name" value="B30.2/SPRY_sf"/>
</dbReference>
<reference evidence="8" key="2">
    <citation type="submission" date="2025-09" db="UniProtKB">
        <authorList>
            <consortium name="Ensembl"/>
        </authorList>
    </citation>
    <scope>IDENTIFICATION</scope>
</reference>
<evidence type="ECO:0000259" key="6">
    <source>
        <dbReference type="PROSITE" id="PS50089"/>
    </source>
</evidence>
<evidence type="ECO:0000313" key="9">
    <source>
        <dbReference type="Proteomes" id="UP000694393"/>
    </source>
</evidence>
<dbReference type="InterPro" id="IPR006574">
    <property type="entry name" value="PRY"/>
</dbReference>
<feature type="compositionally biased region" description="Basic and acidic residues" evidence="5">
    <location>
        <begin position="172"/>
        <end position="187"/>
    </location>
</feature>
<dbReference type="InterPro" id="IPR013083">
    <property type="entry name" value="Znf_RING/FYVE/PHD"/>
</dbReference>
<dbReference type="Ensembl" id="ENSPCET00000024016.1">
    <property type="protein sequence ID" value="ENSPCEP00000023241.1"/>
    <property type="gene ID" value="ENSPCEG00000017652.1"/>
</dbReference>
<dbReference type="SUPFAM" id="SSF57850">
    <property type="entry name" value="RING/U-box"/>
    <property type="match status" value="1"/>
</dbReference>
<evidence type="ECO:0000256" key="1">
    <source>
        <dbReference type="ARBA" id="ARBA00022723"/>
    </source>
</evidence>
<evidence type="ECO:0000256" key="5">
    <source>
        <dbReference type="SAM" id="MobiDB-lite"/>
    </source>
</evidence>
<sequence>MAESKLVEELRWEVTCSICTQYMQVPVTLDCGHNYCEGCISQHWDIVKKEEEPRRCPLCCRPFRNPSFRQNTSLANVVEIVQRFPSRDEGLDQDHDQEQDVRSRSSTLSGMEFMGQDPQEQQESFRKCLEILKRDLEIVLSFPCDGEMREYLRLFLHDGQQLILHKLQKMEEEHDKMEEGEERKATPDPEQQDEDITMRRSGGETPLKLQPKSEEQHGCKLPILSSTQRIQMKHFRVDVTLDPKTANPELVLSSDRTSVRLGDTQKDLPDYCERFDSSPCILASRGFSSGKYYWEVEVGDNGCWALGVSKGSVRRKGCLKFTPEHGFWTVERHMGKYWALDTSLNCVHCSKRLRRVGIYLDYKEGLVAFYNAETLAHLYTFTTSFTEEIFPFFYTKDKKTPLVINRDVDWRMKPSN</sequence>
<keyword evidence="1" id="KW-0479">Metal-binding</keyword>
<keyword evidence="2 4" id="KW-0863">Zinc-finger</keyword>
<dbReference type="InterPro" id="IPR001870">
    <property type="entry name" value="B30.2/SPRY"/>
</dbReference>
<feature type="domain" description="RING-type" evidence="6">
    <location>
        <begin position="16"/>
        <end position="59"/>
    </location>
</feature>